<accession>A0A0F9JLQ8</accession>
<dbReference type="AlphaFoldDB" id="A0A0F9JLQ8"/>
<reference evidence="1" key="1">
    <citation type="journal article" date="2015" name="Nature">
        <title>Complex archaea that bridge the gap between prokaryotes and eukaryotes.</title>
        <authorList>
            <person name="Spang A."/>
            <person name="Saw J.H."/>
            <person name="Jorgensen S.L."/>
            <person name="Zaremba-Niedzwiedzka K."/>
            <person name="Martijn J."/>
            <person name="Lind A.E."/>
            <person name="van Eijk R."/>
            <person name="Schleper C."/>
            <person name="Guy L."/>
            <person name="Ettema T.J."/>
        </authorList>
    </citation>
    <scope>NUCLEOTIDE SEQUENCE</scope>
</reference>
<protein>
    <submittedName>
        <fullName evidence="1">Uncharacterized protein</fullName>
    </submittedName>
</protein>
<evidence type="ECO:0000313" key="1">
    <source>
        <dbReference type="EMBL" id="KKM70588.1"/>
    </source>
</evidence>
<gene>
    <name evidence="1" type="ORF">LCGC14_1439240</name>
</gene>
<name>A0A0F9JLQ8_9ZZZZ</name>
<organism evidence="1">
    <name type="scientific">marine sediment metagenome</name>
    <dbReference type="NCBI Taxonomy" id="412755"/>
    <lineage>
        <taxon>unclassified sequences</taxon>
        <taxon>metagenomes</taxon>
        <taxon>ecological metagenomes</taxon>
    </lineage>
</organism>
<comment type="caution">
    <text evidence="1">The sequence shown here is derived from an EMBL/GenBank/DDBJ whole genome shotgun (WGS) entry which is preliminary data.</text>
</comment>
<proteinExistence type="predicted"/>
<dbReference type="EMBL" id="LAZR01009789">
    <property type="protein sequence ID" value="KKM70588.1"/>
    <property type="molecule type" value="Genomic_DNA"/>
</dbReference>
<sequence length="154" mass="16107">MGKYGMDAKDHTTATSLLGAIGMIAAAGERAEIVEMIMTGSGVTAAADTQHSARGARMTQAGAGTKTDTTPAKHNEASAAATLLAAILYTAQPTVIDTVHEVLFGFNQRGGMRWAVPKGEGIEVNGDETKLAYIWEVISSAAGKVDANTQWWEP</sequence>